<dbReference type="Gene3D" id="3.40.50.1240">
    <property type="entry name" value="Phosphoglycerate mutase-like"/>
    <property type="match status" value="1"/>
</dbReference>
<dbReference type="GO" id="GO:0005829">
    <property type="term" value="C:cytosol"/>
    <property type="evidence" value="ECO:0007669"/>
    <property type="project" value="TreeGrafter"/>
</dbReference>
<proteinExistence type="predicted"/>
<dbReference type="Pfam" id="PF00300">
    <property type="entry name" value="His_Phos_1"/>
    <property type="match status" value="1"/>
</dbReference>
<organism evidence="3 4">
    <name type="scientific">Leadbetterella byssophila (strain DSM 17132 / JCM 16389 / KACC 11308 / NBRC 106382 / 4M15)</name>
    <dbReference type="NCBI Taxonomy" id="649349"/>
    <lineage>
        <taxon>Bacteria</taxon>
        <taxon>Pseudomonadati</taxon>
        <taxon>Bacteroidota</taxon>
        <taxon>Cytophagia</taxon>
        <taxon>Cytophagales</taxon>
        <taxon>Leadbetterellaceae</taxon>
        <taxon>Leadbetterella</taxon>
    </lineage>
</organism>
<dbReference type="GO" id="GO:0004331">
    <property type="term" value="F:fructose-2,6-bisphosphate 2-phosphatase activity"/>
    <property type="evidence" value="ECO:0007669"/>
    <property type="project" value="TreeGrafter"/>
</dbReference>
<reference key="1">
    <citation type="submission" date="2010-11" db="EMBL/GenBank/DDBJ databases">
        <title>The complete genome of Leadbetterella byssophila DSM 17132.</title>
        <authorList>
            <consortium name="US DOE Joint Genome Institute (JGI-PGF)"/>
            <person name="Lucas S."/>
            <person name="Copeland A."/>
            <person name="Lapidus A."/>
            <person name="Glavina del Rio T."/>
            <person name="Dalin E."/>
            <person name="Tice H."/>
            <person name="Bruce D."/>
            <person name="Goodwin L."/>
            <person name="Pitluck S."/>
            <person name="Kyrpides N."/>
            <person name="Mavromatis K."/>
            <person name="Ivanova N."/>
            <person name="Teshima H."/>
            <person name="Brettin T."/>
            <person name="Detter J.C."/>
            <person name="Han C."/>
            <person name="Tapia R."/>
            <person name="Land M."/>
            <person name="Hauser L."/>
            <person name="Markowitz V."/>
            <person name="Cheng J.-F."/>
            <person name="Hugenholtz P."/>
            <person name="Woyke T."/>
            <person name="Wu D."/>
            <person name="Tindall B."/>
            <person name="Pomrenke H.G."/>
            <person name="Brambilla E."/>
            <person name="Klenk H.-P."/>
            <person name="Eisen J.A."/>
        </authorList>
    </citation>
    <scope>NUCLEOTIDE SEQUENCE [LARGE SCALE GENOMIC DNA]</scope>
    <source>
        <strain>DSM 17132</strain>
    </source>
</reference>
<dbReference type="EMBL" id="CP002305">
    <property type="protein sequence ID" value="ADQ17129.1"/>
    <property type="molecule type" value="Genomic_DNA"/>
</dbReference>
<dbReference type="HOGENOM" id="CLU_112476_1_0_10"/>
<dbReference type="GO" id="GO:0045820">
    <property type="term" value="P:negative regulation of glycolytic process"/>
    <property type="evidence" value="ECO:0007669"/>
    <property type="project" value="TreeGrafter"/>
</dbReference>
<dbReference type="PANTHER" id="PTHR46517">
    <property type="entry name" value="FRUCTOSE-2,6-BISPHOSPHATASE TIGAR"/>
    <property type="match status" value="1"/>
</dbReference>
<feature type="signal peptide" evidence="2">
    <location>
        <begin position="1"/>
        <end position="18"/>
    </location>
</feature>
<sequence>MRIFFTFLLLFAAMGSQAQIKVVLVRHSVKSDNTSRDPDLSAEGKNYAEALGRFLENESFDGAYATPFKRTHQTIEKVAVKNQLAIRDYPPVDGKGLLAKIQESGQKSVIVAGHSNTIHHLINYFVPEAKMEELDESDYGKVFLISFYGDRPASLFVLNTKDWIK</sequence>
<keyword evidence="4" id="KW-1185">Reference proteome</keyword>
<dbReference type="eggNOG" id="COG0406">
    <property type="taxonomic scope" value="Bacteria"/>
</dbReference>
<keyword evidence="1" id="KW-0378">Hydrolase</keyword>
<dbReference type="Proteomes" id="UP000007435">
    <property type="component" value="Chromosome"/>
</dbReference>
<dbReference type="GO" id="GO:0043456">
    <property type="term" value="P:regulation of pentose-phosphate shunt"/>
    <property type="evidence" value="ECO:0007669"/>
    <property type="project" value="TreeGrafter"/>
</dbReference>
<dbReference type="CDD" id="cd07067">
    <property type="entry name" value="HP_PGM_like"/>
    <property type="match status" value="1"/>
</dbReference>
<dbReference type="OrthoDB" id="3296006at2"/>
<gene>
    <name evidence="3" type="ordered locus">Lbys_1415</name>
</gene>
<dbReference type="PANTHER" id="PTHR46517:SF1">
    <property type="entry name" value="FRUCTOSE-2,6-BISPHOSPHATASE TIGAR"/>
    <property type="match status" value="1"/>
</dbReference>
<dbReference type="KEGG" id="lby:Lbys_1415"/>
<name>E4RW94_LEAB4</name>
<dbReference type="RefSeq" id="WP_013408178.1">
    <property type="nucleotide sequence ID" value="NC_014655.1"/>
</dbReference>
<dbReference type="STRING" id="649349.Lbys_1415"/>
<dbReference type="InterPro" id="IPR051695">
    <property type="entry name" value="Phosphoglycerate_Mutase"/>
</dbReference>
<accession>E4RW94</accession>
<dbReference type="AlphaFoldDB" id="E4RW94"/>
<evidence type="ECO:0000256" key="2">
    <source>
        <dbReference type="SAM" id="SignalP"/>
    </source>
</evidence>
<evidence type="ECO:0000256" key="1">
    <source>
        <dbReference type="ARBA" id="ARBA00022801"/>
    </source>
</evidence>
<dbReference type="InterPro" id="IPR029033">
    <property type="entry name" value="His_PPase_superfam"/>
</dbReference>
<dbReference type="InterPro" id="IPR013078">
    <property type="entry name" value="His_Pase_superF_clade-1"/>
</dbReference>
<dbReference type="SMART" id="SM00855">
    <property type="entry name" value="PGAM"/>
    <property type="match status" value="1"/>
</dbReference>
<evidence type="ECO:0000313" key="4">
    <source>
        <dbReference type="Proteomes" id="UP000007435"/>
    </source>
</evidence>
<feature type="chain" id="PRO_5003188492" evidence="2">
    <location>
        <begin position="19"/>
        <end position="165"/>
    </location>
</feature>
<keyword evidence="2" id="KW-0732">Signal</keyword>
<protein>
    <submittedName>
        <fullName evidence="3">Phosphoglycerate mutase</fullName>
    </submittedName>
</protein>
<dbReference type="SUPFAM" id="SSF53254">
    <property type="entry name" value="Phosphoglycerate mutase-like"/>
    <property type="match status" value="1"/>
</dbReference>
<reference evidence="3 4" key="2">
    <citation type="journal article" date="2011" name="Stand. Genomic Sci.">
        <title>Complete genome sequence of Leadbetterella byssophila type strain (4M15).</title>
        <authorList>
            <person name="Abt B."/>
            <person name="Teshima H."/>
            <person name="Lucas S."/>
            <person name="Lapidus A."/>
            <person name="Del Rio T.G."/>
            <person name="Nolan M."/>
            <person name="Tice H."/>
            <person name="Cheng J.F."/>
            <person name="Pitluck S."/>
            <person name="Liolios K."/>
            <person name="Pagani I."/>
            <person name="Ivanova N."/>
            <person name="Mavromatis K."/>
            <person name="Pati A."/>
            <person name="Tapia R."/>
            <person name="Han C."/>
            <person name="Goodwin L."/>
            <person name="Chen A."/>
            <person name="Palaniappan K."/>
            <person name="Land M."/>
            <person name="Hauser L."/>
            <person name="Chang Y.J."/>
            <person name="Jeffries C.D."/>
            <person name="Rohde M."/>
            <person name="Goker M."/>
            <person name="Tindall B.J."/>
            <person name="Detter J.C."/>
            <person name="Woyke T."/>
            <person name="Bristow J."/>
            <person name="Eisen J.A."/>
            <person name="Markowitz V."/>
            <person name="Hugenholtz P."/>
            <person name="Klenk H.P."/>
            <person name="Kyrpides N.C."/>
        </authorList>
    </citation>
    <scope>NUCLEOTIDE SEQUENCE [LARGE SCALE GENOMIC DNA]</scope>
    <source>
        <strain evidence="4">DSM 17132 / JCM 16389 / KACC 11308 / NBRC 106382 / 4M15</strain>
    </source>
</reference>
<evidence type="ECO:0000313" key="3">
    <source>
        <dbReference type="EMBL" id="ADQ17129.1"/>
    </source>
</evidence>